<comment type="caution">
    <text evidence="1">The sequence shown here is derived from an EMBL/GenBank/DDBJ whole genome shotgun (WGS) entry which is preliminary data.</text>
</comment>
<dbReference type="InterPro" id="IPR021804">
    <property type="entry name" value="DUF3375"/>
</dbReference>
<dbReference type="Pfam" id="PF11855">
    <property type="entry name" value="DUF3375"/>
    <property type="match status" value="1"/>
</dbReference>
<name>A0ABS1SDX5_9MICO</name>
<dbReference type="EMBL" id="QYAC01000002">
    <property type="protein sequence ID" value="MBL3678746.1"/>
    <property type="molecule type" value="Genomic_DNA"/>
</dbReference>
<evidence type="ECO:0000313" key="1">
    <source>
        <dbReference type="EMBL" id="MBL3678746.1"/>
    </source>
</evidence>
<gene>
    <name evidence="1" type="ORF">D3230_05470</name>
</gene>
<accession>A0ABS1SDX5</accession>
<dbReference type="Proteomes" id="UP001645859">
    <property type="component" value="Unassembled WGS sequence"/>
</dbReference>
<dbReference type="RefSeq" id="WP_202343989.1">
    <property type="nucleotide sequence ID" value="NZ_BAAAPI010000008.1"/>
</dbReference>
<proteinExistence type="predicted"/>
<reference evidence="1 2" key="1">
    <citation type="submission" date="2018-09" db="EMBL/GenBank/DDBJ databases">
        <title>Comparative genomics of Leucobacter spp.</title>
        <authorList>
            <person name="Reis A.C."/>
            <person name="Kolvenbach B.A."/>
            <person name="Corvini P.F.X."/>
            <person name="Nunes O.C."/>
        </authorList>
    </citation>
    <scope>NUCLEOTIDE SEQUENCE [LARGE SCALE GENOMIC DNA]</scope>
    <source>
        <strain evidence="1 2">TAN 31504</strain>
    </source>
</reference>
<organism evidence="1 2">
    <name type="scientific">Leucobacter chromiireducens subsp. solipictus</name>
    <dbReference type="NCBI Taxonomy" id="398235"/>
    <lineage>
        <taxon>Bacteria</taxon>
        <taxon>Bacillati</taxon>
        <taxon>Actinomycetota</taxon>
        <taxon>Actinomycetes</taxon>
        <taxon>Micrococcales</taxon>
        <taxon>Microbacteriaceae</taxon>
        <taxon>Leucobacter</taxon>
    </lineage>
</organism>
<keyword evidence="2" id="KW-1185">Reference proteome</keyword>
<sequence length="495" mass="54439">MTHSPAEAAYLRAVAAFKNPTLDLLHGRYAPFVVAVLTRMFSAERASVPVADAHVEVGAFVEEIRAAGVATEDRQIPAGSGREICRYWVRVGWLVPHIHEGIELYRLSAQAVGALEVAGRAGGGRAKVSRSRVRTLLESVEQLTQSAETDPGKRLARLRAERDEIDAEIARLERDEVPFEPIDDDQLLEDTENILHLSRELPADFVRVAESINAMQRDVIAELRRDERPAGEVLREYLQRGEHVMDATPEGRAFSGALKLIGDPEHIDHLTDQLQGILAQPFTRLMSAEQRGDLRAIAKRVEQGVQEVLNAQRRASHVITTQVRTHDPIRDREVDDLLRGVMAGLQSWMPESKAGDRVEPLRSLPTGGIGHLRQSLNDLRPPNPPAPLRDAAADAEFVDADTRAWGGPNYGDLEKYLAGLDSERFDLATAFEGIAADGARRPADLLGLLELAHRNGSLEGDTVSVVEAIRPDGTSRRFAFAAVTARTLKEDADVD</sequence>
<protein>
    <submittedName>
        <fullName evidence="1">DUF3375 domain-containing protein</fullName>
    </submittedName>
</protein>
<evidence type="ECO:0000313" key="2">
    <source>
        <dbReference type="Proteomes" id="UP001645859"/>
    </source>
</evidence>